<proteinExistence type="predicted"/>
<evidence type="ECO:0000313" key="3">
    <source>
        <dbReference type="Proteomes" id="UP000216311"/>
    </source>
</evidence>
<comment type="caution">
    <text evidence="2">The sequence shown here is derived from an EMBL/GenBank/DDBJ whole genome shotgun (WGS) entry which is preliminary data.</text>
</comment>
<dbReference type="EMBL" id="NMVQ01000012">
    <property type="protein sequence ID" value="OYO21954.1"/>
    <property type="molecule type" value="Genomic_DNA"/>
</dbReference>
<dbReference type="Proteomes" id="UP000216311">
    <property type="component" value="Unassembled WGS sequence"/>
</dbReference>
<dbReference type="InterPro" id="IPR012441">
    <property type="entry name" value="DUF1643"/>
</dbReference>
<gene>
    <name evidence="2" type="ORF">CGZ93_08440</name>
</gene>
<dbReference type="OrthoDB" id="9807577at2"/>
<dbReference type="Pfam" id="PF07799">
    <property type="entry name" value="DUF1643"/>
    <property type="match status" value="1"/>
</dbReference>
<evidence type="ECO:0008006" key="4">
    <source>
        <dbReference type="Google" id="ProtNLM"/>
    </source>
</evidence>
<evidence type="ECO:0000256" key="1">
    <source>
        <dbReference type="SAM" id="MobiDB-lite"/>
    </source>
</evidence>
<reference evidence="2 3" key="1">
    <citation type="submission" date="2017-07" db="EMBL/GenBank/DDBJ databases">
        <title>Draft whole genome sequences of clinical Proprionibacteriaceae strains.</title>
        <authorList>
            <person name="Bernier A.-M."/>
            <person name="Bernard K."/>
            <person name="Domingo M.-C."/>
        </authorList>
    </citation>
    <scope>NUCLEOTIDE SEQUENCE [LARGE SCALE GENOMIC DNA]</scope>
    <source>
        <strain evidence="2 3">NML 130396</strain>
    </source>
</reference>
<keyword evidence="3" id="KW-1185">Reference proteome</keyword>
<dbReference type="RefSeq" id="WP_094363697.1">
    <property type="nucleotide sequence ID" value="NZ_NMVQ01000012.1"/>
</dbReference>
<evidence type="ECO:0000313" key="2">
    <source>
        <dbReference type="EMBL" id="OYO21954.1"/>
    </source>
</evidence>
<dbReference type="AlphaFoldDB" id="A0A255H5X5"/>
<organism evidence="2 3">
    <name type="scientific">Enemella dayhoffiae</name>
    <dbReference type="NCBI Taxonomy" id="2016507"/>
    <lineage>
        <taxon>Bacteria</taxon>
        <taxon>Bacillati</taxon>
        <taxon>Actinomycetota</taxon>
        <taxon>Actinomycetes</taxon>
        <taxon>Propionibacteriales</taxon>
        <taxon>Propionibacteriaceae</taxon>
        <taxon>Enemella</taxon>
    </lineage>
</organism>
<name>A0A255H5X5_9ACTN</name>
<protein>
    <recommendedName>
        <fullName evidence="4">DUF1643 domain-containing protein</fullName>
    </recommendedName>
</protein>
<sequence>MLRTAVLSADLRYRYRLERTWGEQRPPALFVMLNPSTADAAVDDPTIRRCCGFAKAWGHGGLVVVNLFAFRATDPRDLFTADDPVGPDNDRHLIEAASVAEVVVAAWGAQAPAWRVEQVLPQLGERVVALALTKAGHPRHPLYLPASSQPAPWPAAKTRSRP</sequence>
<feature type="region of interest" description="Disordered" evidence="1">
    <location>
        <begin position="141"/>
        <end position="162"/>
    </location>
</feature>
<accession>A0A255H5X5</accession>
<feature type="compositionally biased region" description="Low complexity" evidence="1">
    <location>
        <begin position="145"/>
        <end position="156"/>
    </location>
</feature>